<keyword evidence="3" id="KW-1185">Reference proteome</keyword>
<evidence type="ECO:0000313" key="3">
    <source>
        <dbReference type="Proteomes" id="UP001302812"/>
    </source>
</evidence>
<dbReference type="Pfam" id="PF06985">
    <property type="entry name" value="HET"/>
    <property type="match status" value="1"/>
</dbReference>
<proteinExistence type="predicted"/>
<evidence type="ECO:0000259" key="1">
    <source>
        <dbReference type="Pfam" id="PF06985"/>
    </source>
</evidence>
<dbReference type="EMBL" id="MU853332">
    <property type="protein sequence ID" value="KAK4116949.1"/>
    <property type="molecule type" value="Genomic_DNA"/>
</dbReference>
<dbReference type="GeneID" id="89934930"/>
<organism evidence="2 3">
    <name type="scientific">Canariomyces notabilis</name>
    <dbReference type="NCBI Taxonomy" id="2074819"/>
    <lineage>
        <taxon>Eukaryota</taxon>
        <taxon>Fungi</taxon>
        <taxon>Dikarya</taxon>
        <taxon>Ascomycota</taxon>
        <taxon>Pezizomycotina</taxon>
        <taxon>Sordariomycetes</taxon>
        <taxon>Sordariomycetidae</taxon>
        <taxon>Sordariales</taxon>
        <taxon>Chaetomiaceae</taxon>
        <taxon>Canariomyces</taxon>
    </lineage>
</organism>
<accession>A0AAN6YY07</accession>
<sequence length="789" mass="87325">MEAMLCSLCVGLDIDGAMRRLENRHDTEACGSVQVGSEWHLTLAAVDESSESCDLCRVIMKGWQRSREVVVEEAIREAMFDPQTPPPDLHDPVFEIRQYRTESEITLELVKQPRVVYDGRKNASSLFLRVQCSPATAITSFDALDPVTAELRVVHSGSNHSLDSSLPPRRTDALISPDPLSQQSLDIARGWLDTCVSTHGPACNANPEGWMPTRVLEILVPDGNRICLRKAQALPADDDRRYVALSHCWGQDGTPFTSTRGTLPLRMEGIDVTTLPKTFRDAVALVQRLGLRYLWIDSLCIVQDDFDDWARESAQMANVYRRAHLVLNAANSPGDTAGFLSERVVLDTVLLPPPPLPTTGLGSSEQQLGLQLRSPPGKRWHDPSGPDNLAGEPVTARAWCLQERYLPTRALQYGTYQAFWECESMRASEVGDAVAQEIEGGRGGRLTRLCRTGNGAAGSGSVFARQRRDPRYEGGSDSEDVAWIGWYKIIEDYTARQITKATDRLPALSGLAQAVASKTQPGNHYLAGLWRFGLLEGLLWCKARPGSQALVQPGLLYVAPSWSWASVAGPVQFPIYTWYTKRARWKAKMADFEPLAEYLGHSTQRLDADPYGRLGLSRLLLRAPVLPVESIRTPRPRTAPGLESLFGQEPARSEVADVVVQMRTGSGSIWIEGGFDRPNQSAAIKTKKLSVVLLTRLPHVLEHGFIEHRFGLILKRVETGSNKYRRVGFVDGVVLEKKSTLAAMMLGREPFSIVGYPRPHEAGDIDGEGRDNDLARDPLKLEKTKITII</sequence>
<comment type="caution">
    <text evidence="2">The sequence shown here is derived from an EMBL/GenBank/DDBJ whole genome shotgun (WGS) entry which is preliminary data.</text>
</comment>
<feature type="domain" description="Heterokaryon incompatibility" evidence="1">
    <location>
        <begin position="242"/>
        <end position="403"/>
    </location>
</feature>
<dbReference type="InterPro" id="IPR010730">
    <property type="entry name" value="HET"/>
</dbReference>
<evidence type="ECO:0000313" key="2">
    <source>
        <dbReference type="EMBL" id="KAK4116949.1"/>
    </source>
</evidence>
<dbReference type="Proteomes" id="UP001302812">
    <property type="component" value="Unassembled WGS sequence"/>
</dbReference>
<dbReference type="RefSeq" id="XP_064674519.1">
    <property type="nucleotide sequence ID" value="XM_064810805.1"/>
</dbReference>
<gene>
    <name evidence="2" type="ORF">N656DRAFT_699694</name>
</gene>
<reference evidence="2" key="2">
    <citation type="submission" date="2023-05" db="EMBL/GenBank/DDBJ databases">
        <authorList>
            <consortium name="Lawrence Berkeley National Laboratory"/>
            <person name="Steindorff A."/>
            <person name="Hensen N."/>
            <person name="Bonometti L."/>
            <person name="Westerberg I."/>
            <person name="Brannstrom I.O."/>
            <person name="Guillou S."/>
            <person name="Cros-Aarteil S."/>
            <person name="Calhoun S."/>
            <person name="Haridas S."/>
            <person name="Kuo A."/>
            <person name="Mondo S."/>
            <person name="Pangilinan J."/>
            <person name="Riley R."/>
            <person name="Labutti K."/>
            <person name="Andreopoulos B."/>
            <person name="Lipzen A."/>
            <person name="Chen C."/>
            <person name="Yanf M."/>
            <person name="Daum C."/>
            <person name="Ng V."/>
            <person name="Clum A."/>
            <person name="Ohm R."/>
            <person name="Martin F."/>
            <person name="Silar P."/>
            <person name="Natvig D."/>
            <person name="Lalanne C."/>
            <person name="Gautier V."/>
            <person name="Ament-Velasquez S.L."/>
            <person name="Kruys A."/>
            <person name="Hutchinson M.I."/>
            <person name="Powell A.J."/>
            <person name="Barry K."/>
            <person name="Miller A.N."/>
            <person name="Grigoriev I.V."/>
            <person name="Debuchy R."/>
            <person name="Gladieux P."/>
            <person name="Thoren M.H."/>
            <person name="Johannesson H."/>
        </authorList>
    </citation>
    <scope>NUCLEOTIDE SEQUENCE</scope>
    <source>
        <strain evidence="2">CBS 508.74</strain>
    </source>
</reference>
<dbReference type="AlphaFoldDB" id="A0AAN6YY07"/>
<name>A0AAN6YY07_9PEZI</name>
<dbReference type="PANTHER" id="PTHR33112:SF16">
    <property type="entry name" value="HETEROKARYON INCOMPATIBILITY DOMAIN-CONTAINING PROTEIN"/>
    <property type="match status" value="1"/>
</dbReference>
<protein>
    <submittedName>
        <fullName evidence="2">HET-domain-containing protein</fullName>
    </submittedName>
</protein>
<reference evidence="2" key="1">
    <citation type="journal article" date="2023" name="Mol. Phylogenet. Evol.">
        <title>Genome-scale phylogeny and comparative genomics of the fungal order Sordariales.</title>
        <authorList>
            <person name="Hensen N."/>
            <person name="Bonometti L."/>
            <person name="Westerberg I."/>
            <person name="Brannstrom I.O."/>
            <person name="Guillou S."/>
            <person name="Cros-Aarteil S."/>
            <person name="Calhoun S."/>
            <person name="Haridas S."/>
            <person name="Kuo A."/>
            <person name="Mondo S."/>
            <person name="Pangilinan J."/>
            <person name="Riley R."/>
            <person name="LaButti K."/>
            <person name="Andreopoulos B."/>
            <person name="Lipzen A."/>
            <person name="Chen C."/>
            <person name="Yan M."/>
            <person name="Daum C."/>
            <person name="Ng V."/>
            <person name="Clum A."/>
            <person name="Steindorff A."/>
            <person name="Ohm R.A."/>
            <person name="Martin F."/>
            <person name="Silar P."/>
            <person name="Natvig D.O."/>
            <person name="Lalanne C."/>
            <person name="Gautier V."/>
            <person name="Ament-Velasquez S.L."/>
            <person name="Kruys A."/>
            <person name="Hutchinson M.I."/>
            <person name="Powell A.J."/>
            <person name="Barry K."/>
            <person name="Miller A.N."/>
            <person name="Grigoriev I.V."/>
            <person name="Debuchy R."/>
            <person name="Gladieux P."/>
            <person name="Hiltunen Thoren M."/>
            <person name="Johannesson H."/>
        </authorList>
    </citation>
    <scope>NUCLEOTIDE SEQUENCE</scope>
    <source>
        <strain evidence="2">CBS 508.74</strain>
    </source>
</reference>
<dbReference type="PANTHER" id="PTHR33112">
    <property type="entry name" value="DOMAIN PROTEIN, PUTATIVE-RELATED"/>
    <property type="match status" value="1"/>
</dbReference>